<evidence type="ECO:0000313" key="2">
    <source>
        <dbReference type="Proteomes" id="UP001482620"/>
    </source>
</evidence>
<organism evidence="1 2">
    <name type="scientific">Ilyodon furcidens</name>
    <name type="common">goldbreast splitfin</name>
    <dbReference type="NCBI Taxonomy" id="33524"/>
    <lineage>
        <taxon>Eukaryota</taxon>
        <taxon>Metazoa</taxon>
        <taxon>Chordata</taxon>
        <taxon>Craniata</taxon>
        <taxon>Vertebrata</taxon>
        <taxon>Euteleostomi</taxon>
        <taxon>Actinopterygii</taxon>
        <taxon>Neopterygii</taxon>
        <taxon>Teleostei</taxon>
        <taxon>Neoteleostei</taxon>
        <taxon>Acanthomorphata</taxon>
        <taxon>Ovalentaria</taxon>
        <taxon>Atherinomorphae</taxon>
        <taxon>Cyprinodontiformes</taxon>
        <taxon>Goodeidae</taxon>
        <taxon>Ilyodon</taxon>
    </lineage>
</organism>
<name>A0ABV0UBG4_9TELE</name>
<evidence type="ECO:0000313" key="1">
    <source>
        <dbReference type="EMBL" id="MEQ2242515.1"/>
    </source>
</evidence>
<protein>
    <submittedName>
        <fullName evidence="1">Uncharacterized protein</fullName>
    </submittedName>
</protein>
<reference evidence="1 2" key="1">
    <citation type="submission" date="2021-06" db="EMBL/GenBank/DDBJ databases">
        <authorList>
            <person name="Palmer J.M."/>
        </authorList>
    </citation>
    <scope>NUCLEOTIDE SEQUENCE [LARGE SCALE GENOMIC DNA]</scope>
    <source>
        <strain evidence="2">if_2019</strain>
        <tissue evidence="1">Muscle</tissue>
    </source>
</reference>
<gene>
    <name evidence="1" type="ORF">ILYODFUR_036553</name>
</gene>
<keyword evidence="2" id="KW-1185">Reference proteome</keyword>
<comment type="caution">
    <text evidence="1">The sequence shown here is derived from an EMBL/GenBank/DDBJ whole genome shotgun (WGS) entry which is preliminary data.</text>
</comment>
<dbReference type="Proteomes" id="UP001482620">
    <property type="component" value="Unassembled WGS sequence"/>
</dbReference>
<accession>A0ABV0UBG4</accession>
<feature type="non-terminal residue" evidence="1">
    <location>
        <position position="63"/>
    </location>
</feature>
<proteinExistence type="predicted"/>
<dbReference type="EMBL" id="JAHRIQ010065429">
    <property type="protein sequence ID" value="MEQ2242515.1"/>
    <property type="molecule type" value="Genomic_DNA"/>
</dbReference>
<sequence length="63" mass="7212">MARKTDTPASYHESWKAWSGTGTPRLHGEVTGKWWIVTVRICCVMYLTVVGVDGSLEERRFRV</sequence>